<gene>
    <name evidence="2" type="ORF">PGB27_09065</name>
</gene>
<dbReference type="SUPFAM" id="SSF141571">
    <property type="entry name" value="Pentapeptide repeat-like"/>
    <property type="match status" value="1"/>
</dbReference>
<protein>
    <submittedName>
        <fullName evidence="2">Pentapeptide repeat-containing protein</fullName>
    </submittedName>
</protein>
<dbReference type="EMBL" id="JAQZAO010000003">
    <property type="protein sequence ID" value="MDD7965500.1"/>
    <property type="molecule type" value="Genomic_DNA"/>
</dbReference>
<feature type="transmembrane region" description="Helical" evidence="1">
    <location>
        <begin position="553"/>
        <end position="573"/>
    </location>
</feature>
<evidence type="ECO:0000313" key="2">
    <source>
        <dbReference type="EMBL" id="MDD7965500.1"/>
    </source>
</evidence>
<dbReference type="Pfam" id="PF13576">
    <property type="entry name" value="Pentapeptide_3"/>
    <property type="match status" value="1"/>
</dbReference>
<keyword evidence="3" id="KW-1185">Reference proteome</keyword>
<dbReference type="InterPro" id="IPR001646">
    <property type="entry name" value="5peptide_repeat"/>
</dbReference>
<dbReference type="RefSeq" id="WP_274200040.1">
    <property type="nucleotide sequence ID" value="NZ_JAQZAO010000003.1"/>
</dbReference>
<evidence type="ECO:0000256" key="1">
    <source>
        <dbReference type="SAM" id="Phobius"/>
    </source>
</evidence>
<evidence type="ECO:0000313" key="3">
    <source>
        <dbReference type="Proteomes" id="UP001300763"/>
    </source>
</evidence>
<accession>A0ABT5SRN4</accession>
<sequence>MEDDEFEPRSPAEVQLVDLARNSVRSGDEARALWWSQDDTINVVEMDGWGEDRVVRASILEAMLGGYYLDLPPVAEIYLKGAVIQGELSLLGSRRPPGAKIRLESCRVDGLVTAPSNSLGRVEFDGSRFTRAVDLTLTEFHQDVSFRYATFVQPCVFKGATFKGQADFRDASFHSVDFSRAVFERGFYFCRSTVIGASVFASSTFARGADFTSCSFSGPARFVDALAGTFTNVEAGVWYGFRFDDAQFYASTVGPWVAEHISLTGATFHSRCRLELAASMLVANSLQAKEGIHLVVRSDELRLADAQFLKPSIVAAGERAPGRWSEFREAGPMRDPELRHELRVELAKKFGERSSPKNQVFSLSGALVSDLVLEGIDLSNCAFFGVHGLDEIRLDSSCSFGRPPVWTIGRWSVSPYSQRRVLSEEAHWRSTHTRRWPNPKIDVPVAGAPEGYFRSLGRWPQTHRRVLQPTQVAGIYRNLRKSLEDSKDEPEAADFYYGEMEMRRLSARRPRGRHSSSRLENDGVEQVPSRSERWLLAAYWVISGYGLRASRAILAYAVLIVVCAVLFTNQAFARLAPTPDRISSVNVETGEIAYAPGVERTGERGQISFAESLEFSVRESLALLRLPGNPSIITVGTGTVLDMLLRLLGPLLLGLGALAVRGRTKR</sequence>
<proteinExistence type="predicted"/>
<keyword evidence="1" id="KW-1133">Transmembrane helix</keyword>
<keyword evidence="1" id="KW-0472">Membrane</keyword>
<organism evidence="2 3">
    <name type="scientific">Actinomycetospora lemnae</name>
    <dbReference type="NCBI Taxonomy" id="3019891"/>
    <lineage>
        <taxon>Bacteria</taxon>
        <taxon>Bacillati</taxon>
        <taxon>Actinomycetota</taxon>
        <taxon>Actinomycetes</taxon>
        <taxon>Pseudonocardiales</taxon>
        <taxon>Pseudonocardiaceae</taxon>
        <taxon>Actinomycetospora</taxon>
    </lineage>
</organism>
<name>A0ABT5SRN4_9PSEU</name>
<keyword evidence="1" id="KW-0812">Transmembrane</keyword>
<dbReference type="Gene3D" id="2.160.20.80">
    <property type="entry name" value="E3 ubiquitin-protein ligase SopA"/>
    <property type="match status" value="1"/>
</dbReference>
<comment type="caution">
    <text evidence="2">The sequence shown here is derived from an EMBL/GenBank/DDBJ whole genome shotgun (WGS) entry which is preliminary data.</text>
</comment>
<reference evidence="2 3" key="1">
    <citation type="submission" date="2023-02" db="EMBL/GenBank/DDBJ databases">
        <title>Genome sequencing required for Actinomycetospora new species description.</title>
        <authorList>
            <person name="Saimee Y."/>
            <person name="Duangmal K."/>
        </authorList>
    </citation>
    <scope>NUCLEOTIDE SEQUENCE [LARGE SCALE GENOMIC DNA]</scope>
    <source>
        <strain evidence="2 3">DW7H6</strain>
    </source>
</reference>
<dbReference type="Proteomes" id="UP001300763">
    <property type="component" value="Unassembled WGS sequence"/>
</dbReference>